<dbReference type="eggNOG" id="COG2913">
    <property type="taxonomic scope" value="Bacteria"/>
</dbReference>
<dbReference type="STRING" id="398578.Daci_6008"/>
<keyword evidence="2 4" id="KW-0472">Membrane</keyword>
<dbReference type="PANTHER" id="PTHR37482:SF1">
    <property type="entry name" value="OUTER MEMBRANE PROTEIN ASSEMBLY FACTOR BAME"/>
    <property type="match status" value="1"/>
</dbReference>
<evidence type="ECO:0000256" key="4">
    <source>
        <dbReference type="HAMAP-Rule" id="MF_00925"/>
    </source>
</evidence>
<feature type="region of interest" description="Disordered" evidence="5">
    <location>
        <begin position="158"/>
        <end position="193"/>
    </location>
</feature>
<feature type="chain" id="PRO_5009007255" description="Outer membrane protein assembly factor BamE" evidence="4">
    <location>
        <begin position="34"/>
        <end position="193"/>
    </location>
</feature>
<dbReference type="HOGENOM" id="CLU_083835_1_1_4"/>
<feature type="signal peptide" evidence="4">
    <location>
        <begin position="1"/>
        <end position="33"/>
    </location>
</feature>
<dbReference type="Proteomes" id="UP000000784">
    <property type="component" value="Chromosome"/>
</dbReference>
<keyword evidence="8" id="KW-1185">Reference proteome</keyword>
<dbReference type="EMBL" id="CP000884">
    <property type="protein sequence ID" value="ABX38636.1"/>
    <property type="molecule type" value="Genomic_DNA"/>
</dbReference>
<keyword evidence="1 4" id="KW-0732">Signal</keyword>
<name>A9C1H3_DELAS</name>
<evidence type="ECO:0000256" key="5">
    <source>
        <dbReference type="SAM" id="MobiDB-lite"/>
    </source>
</evidence>
<dbReference type="AlphaFoldDB" id="A9C1H3"/>
<comment type="function">
    <text evidence="4">Part of the outer membrane protein assembly complex, which is involved in assembly and insertion of beta-barrel proteins into the outer membrane.</text>
</comment>
<dbReference type="GO" id="GO:0030674">
    <property type="term" value="F:protein-macromolecule adaptor activity"/>
    <property type="evidence" value="ECO:0007669"/>
    <property type="project" value="TreeGrafter"/>
</dbReference>
<feature type="compositionally biased region" description="Low complexity" evidence="5">
    <location>
        <begin position="165"/>
        <end position="175"/>
    </location>
</feature>
<dbReference type="HAMAP" id="MF_00925">
    <property type="entry name" value="OM_assembly_BamE"/>
    <property type="match status" value="1"/>
</dbReference>
<dbReference type="GO" id="GO:1990063">
    <property type="term" value="C:Bam protein complex"/>
    <property type="evidence" value="ECO:0007669"/>
    <property type="project" value="TreeGrafter"/>
</dbReference>
<organism evidence="7 8">
    <name type="scientific">Delftia acidovorans (strain DSM 14801 / SPH-1)</name>
    <dbReference type="NCBI Taxonomy" id="398578"/>
    <lineage>
        <taxon>Bacteria</taxon>
        <taxon>Pseudomonadati</taxon>
        <taxon>Pseudomonadota</taxon>
        <taxon>Betaproteobacteria</taxon>
        <taxon>Burkholderiales</taxon>
        <taxon>Comamonadaceae</taxon>
        <taxon>Delftia</taxon>
    </lineage>
</organism>
<evidence type="ECO:0000313" key="8">
    <source>
        <dbReference type="Proteomes" id="UP000000784"/>
    </source>
</evidence>
<reference evidence="8" key="2">
    <citation type="submission" date="2007-11" db="EMBL/GenBank/DDBJ databases">
        <title>Complete sequence of Delftia acidovorans DSM 14801 / SPH-1.</title>
        <authorList>
            <person name="Copeland A."/>
            <person name="Lucas S."/>
            <person name="Lapidus A."/>
            <person name="Barry K."/>
            <person name="Glavina del Rio T."/>
            <person name="Dalin E."/>
            <person name="Tice H."/>
            <person name="Pitluck S."/>
            <person name="Lowry S."/>
            <person name="Clum A."/>
            <person name="Schmutz J."/>
            <person name="Larimer F."/>
            <person name="Land M."/>
            <person name="Hauser L."/>
            <person name="Kyrpides N."/>
            <person name="Kim E."/>
            <person name="Schleheck D."/>
            <person name="Richardson P."/>
        </authorList>
    </citation>
    <scope>NUCLEOTIDE SEQUENCE [LARGE SCALE GENOMIC DNA]</scope>
    <source>
        <strain evidence="8">DSM 14801 / SPH-1</strain>
    </source>
</reference>
<comment type="subunit">
    <text evidence="4">Part of the Bam complex.</text>
</comment>
<dbReference type="InterPro" id="IPR007450">
    <property type="entry name" value="BamE_dom"/>
</dbReference>
<accession>A9C1H3</accession>
<reference evidence="7 8" key="1">
    <citation type="journal article" date="2004" name="Appl. Environ. Microbiol.">
        <title>Mineralization of individual congeners of linear alkylbenzenesulfonate by defined pairs of heterotrophic bacteria.</title>
        <authorList>
            <person name="Schleheck D."/>
            <person name="Knepper T.P."/>
            <person name="Fischer K."/>
            <person name="Cook A.M."/>
        </authorList>
    </citation>
    <scope>NUCLEOTIDE SEQUENCE [LARGE SCALE GENOMIC DNA]</scope>
    <source>
        <strain evidence="8">DSM 14801 / SPH-1</strain>
    </source>
</reference>
<feature type="domain" description="Outer membrane protein assembly factor BamE" evidence="6">
    <location>
        <begin position="59"/>
        <end position="128"/>
    </location>
</feature>
<dbReference type="InterPro" id="IPR037873">
    <property type="entry name" value="BamE-like"/>
</dbReference>
<gene>
    <name evidence="4" type="primary">bamE</name>
    <name evidence="7" type="ordered locus">Daci_6008</name>
</gene>
<proteinExistence type="inferred from homology"/>
<evidence type="ECO:0000313" key="7">
    <source>
        <dbReference type="EMBL" id="ABX38636.1"/>
    </source>
</evidence>
<dbReference type="GO" id="GO:0051205">
    <property type="term" value="P:protein insertion into membrane"/>
    <property type="evidence" value="ECO:0007669"/>
    <property type="project" value="UniProtKB-UniRule"/>
</dbReference>
<comment type="similarity">
    <text evidence="4">Belongs to the BamE family.</text>
</comment>
<sequence precursor="true">MIHDHIPMLIPMHVQARCRTSAALMLSIGVALAGCSSLDGAAHRVANVVTPYKVEVVQGNFVSREQVEALQPGMSRQQVRDILGTPLVTSVFHADRWEYVFTIKRPGVDSQVRKLTVFFNGDLFARSEGDEMPTEAEFVASLGSKKKLGKIPPLEASEEQLSKFPAAKPVEEPVAAEPPPAAASYPPLESGAR</sequence>
<dbReference type="Pfam" id="PF04355">
    <property type="entry name" value="BamE"/>
    <property type="match status" value="1"/>
</dbReference>
<dbReference type="InterPro" id="IPR026592">
    <property type="entry name" value="BamE"/>
</dbReference>
<evidence type="ECO:0000256" key="3">
    <source>
        <dbReference type="ARBA" id="ARBA00023237"/>
    </source>
</evidence>
<dbReference type="Gene3D" id="3.30.1450.10">
    <property type="match status" value="1"/>
</dbReference>
<dbReference type="PANTHER" id="PTHR37482">
    <property type="entry name" value="OUTER MEMBRANE PROTEIN ASSEMBLY FACTOR BAME"/>
    <property type="match status" value="1"/>
</dbReference>
<evidence type="ECO:0000259" key="6">
    <source>
        <dbReference type="Pfam" id="PF04355"/>
    </source>
</evidence>
<evidence type="ECO:0000256" key="1">
    <source>
        <dbReference type="ARBA" id="ARBA00022729"/>
    </source>
</evidence>
<dbReference type="GO" id="GO:0043165">
    <property type="term" value="P:Gram-negative-bacterium-type cell outer membrane assembly"/>
    <property type="evidence" value="ECO:0007669"/>
    <property type="project" value="UniProtKB-UniRule"/>
</dbReference>
<protein>
    <recommendedName>
        <fullName evidence="4">Outer membrane protein assembly factor BamE</fullName>
    </recommendedName>
</protein>
<evidence type="ECO:0000256" key="2">
    <source>
        <dbReference type="ARBA" id="ARBA00023136"/>
    </source>
</evidence>
<dbReference type="KEGG" id="dac:Daci_6008"/>
<comment type="subcellular location">
    <subcellularLocation>
        <location evidence="4">Cell outer membrane</location>
    </subcellularLocation>
</comment>
<keyword evidence="3 4" id="KW-0998">Cell outer membrane</keyword>